<dbReference type="InterPro" id="IPR013042">
    <property type="entry name" value="DUF1592"/>
</dbReference>
<evidence type="ECO:0000313" key="7">
    <source>
        <dbReference type="EMBL" id="SMP43037.1"/>
    </source>
</evidence>
<evidence type="ECO:0000259" key="3">
    <source>
        <dbReference type="Pfam" id="PF07626"/>
    </source>
</evidence>
<dbReference type="Pfam" id="PF07631">
    <property type="entry name" value="PSD4"/>
    <property type="match status" value="1"/>
</dbReference>
<dbReference type="InterPro" id="IPR013039">
    <property type="entry name" value="DUF1588"/>
</dbReference>
<feature type="domain" description="DUF1595" evidence="6">
    <location>
        <begin position="455"/>
        <end position="511"/>
    </location>
</feature>
<dbReference type="Pfam" id="PF07626">
    <property type="entry name" value="PSD3"/>
    <property type="match status" value="1"/>
</dbReference>
<feature type="compositionally biased region" description="Basic and acidic residues" evidence="1">
    <location>
        <begin position="256"/>
        <end position="267"/>
    </location>
</feature>
<name>A0ABY1PS86_9BACT</name>
<organism evidence="7 8">
    <name type="scientific">Neorhodopirellula lusitana</name>
    <dbReference type="NCBI Taxonomy" id="445327"/>
    <lineage>
        <taxon>Bacteria</taxon>
        <taxon>Pseudomonadati</taxon>
        <taxon>Planctomycetota</taxon>
        <taxon>Planctomycetia</taxon>
        <taxon>Pirellulales</taxon>
        <taxon>Pirellulaceae</taxon>
        <taxon>Neorhodopirellula</taxon>
    </lineage>
</organism>
<evidence type="ECO:0000259" key="6">
    <source>
        <dbReference type="Pfam" id="PF07637"/>
    </source>
</evidence>
<keyword evidence="8" id="KW-1185">Reference proteome</keyword>
<feature type="domain" description="DUF1587" evidence="3">
    <location>
        <begin position="162"/>
        <end position="229"/>
    </location>
</feature>
<sequence>MPSPALWEGRAKRGEGRALDPLRNPPRPEAGRPSQGEGETNRWSLRFSASAVGSIVVLLMMTACFNPATAEEWGLMKTHCGKCHLTEDPEGDFSLRSLGLMPSEDSSDLWIASVDYLKSEEMPPAESNKMTAVERDRLIEFLESKLRSFDAQASESERVAPRRLNNREIAKSIADVLMIEDVGTHQPMASLLGDTLHDGFDTHGESLGISEFHLDQYIDAIRKVIDGAILSDDRPETKHYLVESTDLKRTSISQRPRPEGPGRNPDSLDFHDIRSQMYFTNFDTVPATGRYRIKIRATGVDRGVYDSEETGVYAGDPIRLSVHMGDRVRTFDLPDNKVKVIELDEWIVKGTKVQMSYPTDGLRMRGNGNFKFQYGIAAEYIKENNPETYAKVLAEVVPKSKGRSKSPGHWSHWTGEWQGPRPRVFGAEVEGPIYESWPPKRQVALLGDQPNTGNAEAILRPIAARAWRRDVVDGELDTIVQLVQSRTKALGHVEALKEGIVAILVTPSFLMINPEPGEGHDRFATKLSYLLKSTTPDQRIRRIASEGKLDSFEGVRKEVAYQLGQPPAEEFLKEFPQAWLQLDRITFMEPDPVLYKLFEKKRISEDMTNEALAMFRYAIANNIPVPELLTANYSFVNADLAKVYNIDDVPEDSVLRKYEFKDGRRGGLLGMGAFLTLTADSLGTSPIHRAVYVMENFMGIEPTPPPADVKISEPDVRSATTIREVLALHASDESCASCHRAIDPYGYAFENFGPMGEWRDFYASRDIDLTANDKVSGQQNAKPKPEDADEDAAGKKNRKARDKSGKAKAGNEKVRSGKNNKRGAATVASGIPIDASAKFRSGAEYRDIIEFRELMKADASRDRFVRCFITKLLTYANGTEPEDYTEVERILAKSAENDYRIVDTIAAVVDSPLFRE</sequence>
<protein>
    <submittedName>
        <fullName evidence="7">Uncharacterized protein</fullName>
    </submittedName>
</protein>
<evidence type="ECO:0000313" key="8">
    <source>
        <dbReference type="Proteomes" id="UP001158067"/>
    </source>
</evidence>
<dbReference type="Pfam" id="PF07627">
    <property type="entry name" value="PSCyt3"/>
    <property type="match status" value="1"/>
</dbReference>
<gene>
    <name evidence="7" type="ORF">SAMN06265222_101883</name>
</gene>
<feature type="domain" description="DUF1592" evidence="5">
    <location>
        <begin position="523"/>
        <end position="646"/>
    </location>
</feature>
<evidence type="ECO:0000259" key="4">
    <source>
        <dbReference type="Pfam" id="PF07627"/>
    </source>
</evidence>
<evidence type="ECO:0000259" key="5">
    <source>
        <dbReference type="Pfam" id="PF07631"/>
    </source>
</evidence>
<evidence type="ECO:0000259" key="2">
    <source>
        <dbReference type="Pfam" id="PF07624"/>
    </source>
</evidence>
<reference evidence="7 8" key="1">
    <citation type="submission" date="2017-05" db="EMBL/GenBank/DDBJ databases">
        <authorList>
            <person name="Varghese N."/>
            <person name="Submissions S."/>
        </authorList>
    </citation>
    <scope>NUCLEOTIDE SEQUENCE [LARGE SCALE GENOMIC DNA]</scope>
    <source>
        <strain evidence="7 8">DSM 25457</strain>
    </source>
</reference>
<comment type="caution">
    <text evidence="7">The sequence shown here is derived from an EMBL/GenBank/DDBJ whole genome shotgun (WGS) entry which is preliminary data.</text>
</comment>
<dbReference type="InterPro" id="IPR013043">
    <property type="entry name" value="DUF1595"/>
</dbReference>
<feature type="region of interest" description="Disordered" evidence="1">
    <location>
        <begin position="773"/>
        <end position="825"/>
    </location>
</feature>
<dbReference type="Pfam" id="PF07624">
    <property type="entry name" value="PSD2"/>
    <property type="match status" value="1"/>
</dbReference>
<dbReference type="EMBL" id="FXUG01000001">
    <property type="protein sequence ID" value="SMP43037.1"/>
    <property type="molecule type" value="Genomic_DNA"/>
</dbReference>
<accession>A0ABY1PS86</accession>
<proteinExistence type="predicted"/>
<feature type="region of interest" description="Disordered" evidence="1">
    <location>
        <begin position="1"/>
        <end position="42"/>
    </location>
</feature>
<feature type="compositionally biased region" description="Basic and acidic residues" evidence="1">
    <location>
        <begin position="9"/>
        <end position="20"/>
    </location>
</feature>
<dbReference type="Proteomes" id="UP001158067">
    <property type="component" value="Unassembled WGS sequence"/>
</dbReference>
<feature type="compositionally biased region" description="Basic and acidic residues" evidence="1">
    <location>
        <begin position="802"/>
        <end position="815"/>
    </location>
</feature>
<dbReference type="InterPro" id="IPR013036">
    <property type="entry name" value="DUF1587"/>
</dbReference>
<feature type="domain" description="DUF1585" evidence="2">
    <location>
        <begin position="841"/>
        <end position="914"/>
    </location>
</feature>
<feature type="region of interest" description="Disordered" evidence="1">
    <location>
        <begin position="246"/>
        <end position="267"/>
    </location>
</feature>
<feature type="domain" description="DUF1588" evidence="4">
    <location>
        <begin position="665"/>
        <end position="760"/>
    </location>
</feature>
<dbReference type="InterPro" id="IPR011478">
    <property type="entry name" value="DUF1585"/>
</dbReference>
<dbReference type="Pfam" id="PF07637">
    <property type="entry name" value="PSD5"/>
    <property type="match status" value="1"/>
</dbReference>
<evidence type="ECO:0000256" key="1">
    <source>
        <dbReference type="SAM" id="MobiDB-lite"/>
    </source>
</evidence>